<reference evidence="3" key="1">
    <citation type="submission" date="2021-01" db="EMBL/GenBank/DDBJ databases">
        <authorList>
            <person name="Corre E."/>
            <person name="Pelletier E."/>
            <person name="Niang G."/>
            <person name="Scheremetjew M."/>
            <person name="Finn R."/>
            <person name="Kale V."/>
            <person name="Holt S."/>
            <person name="Cochrane G."/>
            <person name="Meng A."/>
            <person name="Brown T."/>
            <person name="Cohen L."/>
        </authorList>
    </citation>
    <scope>NUCLEOTIDE SEQUENCE</scope>
    <source>
        <strain evidence="3">RCC856</strain>
    </source>
</reference>
<dbReference type="Gene3D" id="3.40.50.720">
    <property type="entry name" value="NAD(P)-binding Rossmann-like Domain"/>
    <property type="match status" value="1"/>
</dbReference>
<dbReference type="AlphaFoldDB" id="A0A7S2Z362"/>
<evidence type="ECO:0000313" key="3">
    <source>
        <dbReference type="EMBL" id="CAE0019045.1"/>
    </source>
</evidence>
<dbReference type="EMBL" id="HBHU01006811">
    <property type="protein sequence ID" value="CAE0019045.1"/>
    <property type="molecule type" value="Transcribed_RNA"/>
</dbReference>
<dbReference type="PRINTS" id="PR00081">
    <property type="entry name" value="GDHRDH"/>
</dbReference>
<name>A0A7S2Z362_9CHLO</name>
<evidence type="ECO:0008006" key="4">
    <source>
        <dbReference type="Google" id="ProtNLM"/>
    </source>
</evidence>
<dbReference type="GO" id="GO:0010304">
    <property type="term" value="P:PSII associated light-harvesting complex II catabolic process"/>
    <property type="evidence" value="ECO:0007669"/>
    <property type="project" value="TreeGrafter"/>
</dbReference>
<feature type="compositionally biased region" description="Low complexity" evidence="2">
    <location>
        <begin position="35"/>
        <end position="54"/>
    </location>
</feature>
<dbReference type="PRINTS" id="PR00080">
    <property type="entry name" value="SDRFAMILY"/>
</dbReference>
<dbReference type="GO" id="GO:0015996">
    <property type="term" value="P:chlorophyll catabolic process"/>
    <property type="evidence" value="ECO:0007669"/>
    <property type="project" value="TreeGrafter"/>
</dbReference>
<dbReference type="CDD" id="cd05233">
    <property type="entry name" value="SDR_c"/>
    <property type="match status" value="1"/>
</dbReference>
<feature type="region of interest" description="Disordered" evidence="2">
    <location>
        <begin position="1"/>
        <end position="64"/>
    </location>
</feature>
<dbReference type="Pfam" id="PF00106">
    <property type="entry name" value="adh_short"/>
    <property type="match status" value="1"/>
</dbReference>
<sequence length="393" mass="42139">MMLTRSRTTMGLRGGAEKRVPCSSGALTPKGSRKQQQQQRAAGARQQHQALGQRRGVRAEAVSSPPGAALSEAELYWKGREKKTALVTGAAGGVGFALADSLAKRGFAVVICDIDESRITAAEDALNALYGAGSAFATVCDVGATESVDALARFAQEKLGDVDIWINNAGRNGGKIPLWEQTPENLAGVVGCNLMGVLLCTRAAINVMKAQQNGRRAHIFNVTGSGVKGEATPGWSAYGATKRGMPQFTKSILKEMDKYGGVENVSLHTMSPGMVFTDMLLSDATPNERKFFDILADEPEQVGEELIEKVLGVAASQETGANIQYLDTPRILQRILSVDLLKFLAGLAFPQLKLAPGKRIDADGNRIRREGEEYRDNGVKVLFKGMEERNSGL</sequence>
<protein>
    <recommendedName>
        <fullName evidence="4">Chlorophyll b reductase</fullName>
    </recommendedName>
</protein>
<comment type="similarity">
    <text evidence="1">Belongs to the short-chain dehydrogenases/reductases (SDR) family.</text>
</comment>
<dbReference type="GO" id="GO:0034256">
    <property type="term" value="F:chlorophyll(ide) b reductase activity"/>
    <property type="evidence" value="ECO:0007669"/>
    <property type="project" value="TreeGrafter"/>
</dbReference>
<dbReference type="SUPFAM" id="SSF51735">
    <property type="entry name" value="NAD(P)-binding Rossmann-fold domains"/>
    <property type="match status" value="1"/>
</dbReference>
<accession>A0A7S2Z362</accession>
<evidence type="ECO:0000256" key="1">
    <source>
        <dbReference type="RuleBase" id="RU000363"/>
    </source>
</evidence>
<dbReference type="InterPro" id="IPR036291">
    <property type="entry name" value="NAD(P)-bd_dom_sf"/>
</dbReference>
<dbReference type="PANTHER" id="PTHR24314:SF21">
    <property type="entry name" value="CHLOROPHYLL(IDE) B REDUCTASE NYC1, CHLOROPLASTIC-RELATED"/>
    <property type="match status" value="1"/>
</dbReference>
<dbReference type="PANTHER" id="PTHR24314">
    <property type="entry name" value="NON-SPECIFIC LIPID TRANSFER PROTEIN-RELATED"/>
    <property type="match status" value="1"/>
</dbReference>
<proteinExistence type="inferred from homology"/>
<organism evidence="3">
    <name type="scientific">Chloropicon laureae</name>
    <dbReference type="NCBI Taxonomy" id="464258"/>
    <lineage>
        <taxon>Eukaryota</taxon>
        <taxon>Viridiplantae</taxon>
        <taxon>Chlorophyta</taxon>
        <taxon>Chloropicophyceae</taxon>
        <taxon>Chloropicales</taxon>
        <taxon>Chloropicaceae</taxon>
        <taxon>Chloropicon</taxon>
    </lineage>
</organism>
<dbReference type="InterPro" id="IPR002347">
    <property type="entry name" value="SDR_fam"/>
</dbReference>
<gene>
    <name evidence="3" type="ORF">CLAU1311_LOCUS4391</name>
</gene>
<evidence type="ECO:0000256" key="2">
    <source>
        <dbReference type="SAM" id="MobiDB-lite"/>
    </source>
</evidence>
<dbReference type="InterPro" id="IPR052625">
    <property type="entry name" value="Chl_b_Red"/>
</dbReference>